<protein>
    <submittedName>
        <fullName evidence="8">Oligosaccharide flippase family protein</fullName>
    </submittedName>
</protein>
<evidence type="ECO:0000256" key="2">
    <source>
        <dbReference type="ARBA" id="ARBA00007430"/>
    </source>
</evidence>
<comment type="subcellular location">
    <subcellularLocation>
        <location evidence="1">Cell membrane</location>
        <topology evidence="1">Multi-pass membrane protein</topology>
    </subcellularLocation>
</comment>
<organism evidence="8 9">
    <name type="scientific">Labrys neptuniae</name>
    <dbReference type="NCBI Taxonomy" id="376174"/>
    <lineage>
        <taxon>Bacteria</taxon>
        <taxon>Pseudomonadati</taxon>
        <taxon>Pseudomonadota</taxon>
        <taxon>Alphaproteobacteria</taxon>
        <taxon>Hyphomicrobiales</taxon>
        <taxon>Xanthobacteraceae</taxon>
        <taxon>Labrys</taxon>
    </lineage>
</organism>
<evidence type="ECO:0000256" key="5">
    <source>
        <dbReference type="ARBA" id="ARBA00022989"/>
    </source>
</evidence>
<feature type="transmembrane region" description="Helical" evidence="7">
    <location>
        <begin position="123"/>
        <end position="143"/>
    </location>
</feature>
<feature type="transmembrane region" description="Helical" evidence="7">
    <location>
        <begin position="371"/>
        <end position="393"/>
    </location>
</feature>
<keyword evidence="3" id="KW-1003">Cell membrane</keyword>
<feature type="transmembrane region" description="Helical" evidence="7">
    <location>
        <begin position="164"/>
        <end position="183"/>
    </location>
</feature>
<feature type="transmembrane region" description="Helical" evidence="7">
    <location>
        <begin position="96"/>
        <end position="117"/>
    </location>
</feature>
<feature type="transmembrane region" description="Helical" evidence="7">
    <location>
        <begin position="340"/>
        <end position="359"/>
    </location>
</feature>
<keyword evidence="5 7" id="KW-1133">Transmembrane helix</keyword>
<keyword evidence="4 7" id="KW-0812">Transmembrane</keyword>
<dbReference type="PANTHER" id="PTHR30250">
    <property type="entry name" value="PST FAMILY PREDICTED COLANIC ACID TRANSPORTER"/>
    <property type="match status" value="1"/>
</dbReference>
<reference evidence="8 9" key="1">
    <citation type="submission" date="2024-09" db="EMBL/GenBank/DDBJ databases">
        <title>Description of Labrys sedimenti sp. nov., isolated from a diclofenac-degrading enrichment culture, and genome-based reclassification of Labrys portucalensis as a later heterotypic synonym of Labrys neptuniae.</title>
        <authorList>
            <person name="Tancsics A."/>
            <person name="Csepanyi A."/>
        </authorList>
    </citation>
    <scope>NUCLEOTIDE SEQUENCE [LARGE SCALE GENOMIC DNA]</scope>
    <source>
        <strain evidence="8 9">LMG 23412</strain>
    </source>
</reference>
<sequence length="490" mass="51601">MSDPTITTAHEPTISSADKRTDRKLASSTPLLLANLVETLVPLLRNIALAHLLPPEQFGLAISLAVVLGLIEVLSDFGLPIFAVRKPDALPSATALATLHSLALIRSAWLALILLLLSPLIAHLFAAQSSIWLYALLGPVVLMRGFENLGVKEMMRRYAFGREALVIASSQSVGLAATIATAFAGAGMAAMIIGMIATAAVTLLLSHLLSPTPYRLGWQAQAAAEATAFGKPLLINGAAVALTTCDRLLVGAWLGPAVLALYNVAYGTATLPRSILARFLTSAFLPLFVEQRDRGRAMTPLLDIWVLSLSAIALLYGWGLGLLGDRALGLVFGSLYQPSRLFMCLAGMGVGVKILMLLPTPAAYADGMTRLISWGSILSALSMLPAAICLFVWRSLELFIFAAALAEFCALVVLALLACRSFAFTRSILLFAVVLPFASVGSLGMLAVMAPAMTFAGWLAACSAILICALAAYGIVLHRTGAGSILFAQA</sequence>
<dbReference type="PANTHER" id="PTHR30250:SF10">
    <property type="entry name" value="LIPOPOLYSACCHARIDE BIOSYNTHESIS PROTEIN WZXC"/>
    <property type="match status" value="1"/>
</dbReference>
<evidence type="ECO:0000256" key="7">
    <source>
        <dbReference type="SAM" id="Phobius"/>
    </source>
</evidence>
<feature type="transmembrane region" description="Helical" evidence="7">
    <location>
        <begin position="455"/>
        <end position="476"/>
    </location>
</feature>
<evidence type="ECO:0000313" key="9">
    <source>
        <dbReference type="Proteomes" id="UP001595190"/>
    </source>
</evidence>
<dbReference type="EMBL" id="JBHGPK010000032">
    <property type="protein sequence ID" value="MFC2254413.1"/>
    <property type="molecule type" value="Genomic_DNA"/>
</dbReference>
<evidence type="ECO:0000256" key="6">
    <source>
        <dbReference type="ARBA" id="ARBA00023136"/>
    </source>
</evidence>
<proteinExistence type="inferred from homology"/>
<dbReference type="RefSeq" id="WP_394315104.1">
    <property type="nucleotide sequence ID" value="NZ_JBHGPK010000032.1"/>
</dbReference>
<feature type="transmembrane region" description="Helical" evidence="7">
    <location>
        <begin position="189"/>
        <end position="209"/>
    </location>
</feature>
<dbReference type="InterPro" id="IPR050833">
    <property type="entry name" value="Poly_Biosynth_Transport"/>
</dbReference>
<keyword evidence="6 7" id="KW-0472">Membrane</keyword>
<comment type="caution">
    <text evidence="8">The sequence shown here is derived from an EMBL/GenBank/DDBJ whole genome shotgun (WGS) entry which is preliminary data.</text>
</comment>
<evidence type="ECO:0000256" key="1">
    <source>
        <dbReference type="ARBA" id="ARBA00004651"/>
    </source>
</evidence>
<feature type="transmembrane region" description="Helical" evidence="7">
    <location>
        <begin position="399"/>
        <end position="419"/>
    </location>
</feature>
<feature type="transmembrane region" description="Helical" evidence="7">
    <location>
        <begin position="301"/>
        <end position="320"/>
    </location>
</feature>
<gene>
    <name evidence="8" type="ORF">ACETRX_32655</name>
</gene>
<feature type="transmembrane region" description="Helical" evidence="7">
    <location>
        <begin position="428"/>
        <end position="449"/>
    </location>
</feature>
<dbReference type="Pfam" id="PF13440">
    <property type="entry name" value="Polysacc_synt_3"/>
    <property type="match status" value="1"/>
</dbReference>
<evidence type="ECO:0000256" key="4">
    <source>
        <dbReference type="ARBA" id="ARBA00022692"/>
    </source>
</evidence>
<name>A0ABV6ZQG4_9HYPH</name>
<feature type="transmembrane region" description="Helical" evidence="7">
    <location>
        <begin position="60"/>
        <end position="84"/>
    </location>
</feature>
<accession>A0ABV6ZQG4</accession>
<comment type="similarity">
    <text evidence="2">Belongs to the polysaccharide synthase family.</text>
</comment>
<dbReference type="Proteomes" id="UP001595190">
    <property type="component" value="Unassembled WGS sequence"/>
</dbReference>
<evidence type="ECO:0000313" key="8">
    <source>
        <dbReference type="EMBL" id="MFC2254413.1"/>
    </source>
</evidence>
<evidence type="ECO:0000256" key="3">
    <source>
        <dbReference type="ARBA" id="ARBA00022475"/>
    </source>
</evidence>